<sequence length="545" mass="62947">MPILDRKADADAEGAAEREAEFQQLKLALHLAQVDRAHYVEEMNSAMVKMKQTIESLEQEGAELLEKIRALDSKPNQMRDQRTCEDLVNLAENKDWLQEQINAEKAKHMDLDAKIRSMEKKVSEMKVKVGGTTGADDTIRRVRTKLTTLENRLVHVLKTYNEEVGKNMQLRNEIDTLRMQRANFDLLYRKLDQTLSKQRLAISQLIEATSLAYEQREDAAQRIQQLTEKAEKDTQQHNNEMKELVRLIDHDRKLKLFMKTKSTERQEDPQLTAWKAKRVQEADERRAEVDRLIESYENAFDRMLEVMEESNPENLVQSFLEKEDRNFALFNYVNETNAEIERLNEENETLATEIDNYQEQMTKVIGKQKDALAEWQADNDKAKEQQSGTQARLATIKDTLKTVCELVLELVTKLDCDTSKLTRRLASSEGVTQSNLLDYLTLIEQRVNKLLLIRQFIAVNDPEAPYVAKSILIGNNLNAPTGSMPTIHPPNLQDDFDETSELSLLKPFTREELHRRVVSLVRKKEQEARSLHSVSMAIPRNTKIS</sequence>
<keyword evidence="1 2" id="KW-0175">Coiled coil</keyword>
<evidence type="ECO:0000256" key="2">
    <source>
        <dbReference type="SAM" id="Coils"/>
    </source>
</evidence>
<feature type="coiled-coil region" evidence="2">
    <location>
        <begin position="213"/>
        <end position="247"/>
    </location>
</feature>
<dbReference type="PANTHER" id="PTHR21694">
    <property type="entry name" value="COILED-COIL DOMAIN-CONTAINING PROTEIN 63"/>
    <property type="match status" value="1"/>
</dbReference>
<dbReference type="PANTHER" id="PTHR21694:SF18">
    <property type="entry name" value="COILED-COIL DOMAIN-CONTAINING PROTEIN 63"/>
    <property type="match status" value="1"/>
</dbReference>
<accession>A0A8J4T0B3</accession>
<proteinExistence type="predicted"/>
<feature type="coiled-coil region" evidence="2">
    <location>
        <begin position="40"/>
        <end position="121"/>
    </location>
</feature>
<dbReference type="Pfam" id="PF21773">
    <property type="entry name" value="ODAD1_CC"/>
    <property type="match status" value="1"/>
</dbReference>
<dbReference type="EMBL" id="LUCH01001533">
    <property type="protein sequence ID" value="KAF5402911.1"/>
    <property type="molecule type" value="Genomic_DNA"/>
</dbReference>
<dbReference type="AlphaFoldDB" id="A0A8J4T0B3"/>
<name>A0A8J4T0B3_9TREM</name>
<evidence type="ECO:0000313" key="4">
    <source>
        <dbReference type="EMBL" id="KAF5402911.1"/>
    </source>
</evidence>
<comment type="caution">
    <text evidence="4">The sequence shown here is derived from an EMBL/GenBank/DDBJ whole genome shotgun (WGS) entry which is preliminary data.</text>
</comment>
<dbReference type="Proteomes" id="UP000748531">
    <property type="component" value="Unassembled WGS sequence"/>
</dbReference>
<dbReference type="OrthoDB" id="6766775at2759"/>
<dbReference type="InterPro" id="IPR049258">
    <property type="entry name" value="ODAD1_CC"/>
</dbReference>
<dbReference type="InterPro" id="IPR051876">
    <property type="entry name" value="ODA-DC/CCD"/>
</dbReference>
<keyword evidence="5" id="KW-1185">Reference proteome</keyword>
<evidence type="ECO:0000259" key="3">
    <source>
        <dbReference type="Pfam" id="PF21773"/>
    </source>
</evidence>
<gene>
    <name evidence="4" type="ORF">PHET_03536</name>
</gene>
<protein>
    <submittedName>
        <fullName evidence="4">Coiled-coil domain-containing protein 63</fullName>
    </submittedName>
</protein>
<reference evidence="4" key="1">
    <citation type="submission" date="2019-05" db="EMBL/GenBank/DDBJ databases">
        <title>Annotation for the trematode Paragonimus heterotremus.</title>
        <authorList>
            <person name="Choi Y.-J."/>
        </authorList>
    </citation>
    <scope>NUCLEOTIDE SEQUENCE</scope>
    <source>
        <strain evidence="4">LC</strain>
    </source>
</reference>
<feature type="coiled-coil region" evidence="2">
    <location>
        <begin position="333"/>
        <end position="385"/>
    </location>
</feature>
<evidence type="ECO:0000256" key="1">
    <source>
        <dbReference type="ARBA" id="ARBA00023054"/>
    </source>
</evidence>
<evidence type="ECO:0000313" key="5">
    <source>
        <dbReference type="Proteomes" id="UP000748531"/>
    </source>
</evidence>
<feature type="domain" description="ODAD1 central coiled coil region" evidence="3">
    <location>
        <begin position="145"/>
        <end position="426"/>
    </location>
</feature>
<organism evidence="4 5">
    <name type="scientific">Paragonimus heterotremus</name>
    <dbReference type="NCBI Taxonomy" id="100268"/>
    <lineage>
        <taxon>Eukaryota</taxon>
        <taxon>Metazoa</taxon>
        <taxon>Spiralia</taxon>
        <taxon>Lophotrochozoa</taxon>
        <taxon>Platyhelminthes</taxon>
        <taxon>Trematoda</taxon>
        <taxon>Digenea</taxon>
        <taxon>Plagiorchiida</taxon>
        <taxon>Troglotremata</taxon>
        <taxon>Troglotrematidae</taxon>
        <taxon>Paragonimus</taxon>
    </lineage>
</organism>